<keyword evidence="3" id="KW-1185">Reference proteome</keyword>
<dbReference type="RefSeq" id="WP_136373030.1">
    <property type="nucleotide sequence ID" value="NZ_SSOB01000048.1"/>
</dbReference>
<proteinExistence type="predicted"/>
<evidence type="ECO:0000313" key="2">
    <source>
        <dbReference type="EMBL" id="THF73853.1"/>
    </source>
</evidence>
<dbReference type="InterPro" id="IPR050490">
    <property type="entry name" value="Bact_solute-bd_prot1"/>
</dbReference>
<comment type="caution">
    <text evidence="2">The sequence shown here is derived from an EMBL/GenBank/DDBJ whole genome shotgun (WGS) entry which is preliminary data.</text>
</comment>
<evidence type="ECO:0000256" key="1">
    <source>
        <dbReference type="SAM" id="SignalP"/>
    </source>
</evidence>
<accession>A0A4S4BJI1</accession>
<sequence>MTTFYASKARKWVLVGTSLAMLVPILAACSDGGSNDPNNRRTLRIGTMYGSSSDESYFRQQYTDLFEFANSNIDIEIVPAIDYTESQFNTAEENQNNNNDPIKKVKELMTGANPIDVMILDSGVLGSLIQDNLLMPLDAKMKEDKIDPNDYVPAVIDGIKAQGDDQLYALAPTYTPSALFYNKKIFSKMNVSPPQENITWDQLFNLARQLKSGEGKDATFGFSFNQWGYSDPYNDMINYAAPLQLKLFDSNAEKMTVNTPQWENVWTTISQLYKDHILPTTEDLQIDYNNVDNTRYNPFQQQTFFNGKSAMVIANYSFINDIDSYNKNYQKFEGMEALDWDVVQVPTFSEAPGVSSYIYMSSLAGINAKAPNPDDAWKFVKFMNGKDWGKLKSRSSYEMPALKEFIKVKDGMSYNIDAFTTTKPILNSNTYAEQQLYTERPNLYQIQSLAQTEFNKVIQNEMTVKEALAEFETKGNDLLQKIKLNPSGPMEGVGGDVYGGGGAIEIKPMID</sequence>
<protein>
    <submittedName>
        <fullName evidence="2">Extracellular solute-binding protein</fullName>
    </submittedName>
</protein>
<evidence type="ECO:0000313" key="3">
    <source>
        <dbReference type="Proteomes" id="UP000310636"/>
    </source>
</evidence>
<keyword evidence="1" id="KW-0732">Signal</keyword>
<dbReference type="Pfam" id="PF01547">
    <property type="entry name" value="SBP_bac_1"/>
    <property type="match status" value="1"/>
</dbReference>
<dbReference type="EMBL" id="SSOB01000048">
    <property type="protein sequence ID" value="THF73853.1"/>
    <property type="molecule type" value="Genomic_DNA"/>
</dbReference>
<gene>
    <name evidence="2" type="ORF">E6C55_27450</name>
</gene>
<name>A0A4S4BJI1_9BACL</name>
<dbReference type="Gene3D" id="3.40.190.10">
    <property type="entry name" value="Periplasmic binding protein-like II"/>
    <property type="match status" value="1"/>
</dbReference>
<organism evidence="2 3">
    <name type="scientific">Cohnella fermenti</name>
    <dbReference type="NCBI Taxonomy" id="2565925"/>
    <lineage>
        <taxon>Bacteria</taxon>
        <taxon>Bacillati</taxon>
        <taxon>Bacillota</taxon>
        <taxon>Bacilli</taxon>
        <taxon>Bacillales</taxon>
        <taxon>Paenibacillaceae</taxon>
        <taxon>Cohnella</taxon>
    </lineage>
</organism>
<dbReference type="PANTHER" id="PTHR43649">
    <property type="entry name" value="ARABINOSE-BINDING PROTEIN-RELATED"/>
    <property type="match status" value="1"/>
</dbReference>
<dbReference type="SUPFAM" id="SSF53850">
    <property type="entry name" value="Periplasmic binding protein-like II"/>
    <property type="match status" value="1"/>
</dbReference>
<reference evidence="2 3" key="1">
    <citation type="submission" date="2019-04" db="EMBL/GenBank/DDBJ databases">
        <title>Cohnella sp. nov. isolated from preserved vegetables.</title>
        <authorList>
            <person name="Lin S.-Y."/>
            <person name="Hung M.-H."/>
            <person name="Young C.-C."/>
        </authorList>
    </citation>
    <scope>NUCLEOTIDE SEQUENCE [LARGE SCALE GENOMIC DNA]</scope>
    <source>
        <strain evidence="2 3">CC-MHH1044</strain>
    </source>
</reference>
<dbReference type="InterPro" id="IPR006059">
    <property type="entry name" value="SBP"/>
</dbReference>
<dbReference type="PANTHER" id="PTHR43649:SF12">
    <property type="entry name" value="DIACETYLCHITOBIOSE BINDING PROTEIN DASA"/>
    <property type="match status" value="1"/>
</dbReference>
<dbReference type="Proteomes" id="UP000310636">
    <property type="component" value="Unassembled WGS sequence"/>
</dbReference>
<feature type="signal peptide" evidence="1">
    <location>
        <begin position="1"/>
        <end position="27"/>
    </location>
</feature>
<feature type="chain" id="PRO_5020895165" evidence="1">
    <location>
        <begin position="28"/>
        <end position="511"/>
    </location>
</feature>
<dbReference type="AlphaFoldDB" id="A0A4S4BJI1"/>
<dbReference type="OrthoDB" id="2675752at2"/>